<evidence type="ECO:0000313" key="4">
    <source>
        <dbReference type="EMBL" id="MFC5140023.1"/>
    </source>
</evidence>
<dbReference type="Pfam" id="PF13185">
    <property type="entry name" value="GAF_2"/>
    <property type="match status" value="1"/>
</dbReference>
<evidence type="ECO:0000256" key="1">
    <source>
        <dbReference type="ARBA" id="ARBA00023015"/>
    </source>
</evidence>
<gene>
    <name evidence="4" type="ORF">ACFPK1_17415</name>
</gene>
<dbReference type="InterPro" id="IPR036388">
    <property type="entry name" value="WH-like_DNA-bd_sf"/>
</dbReference>
<dbReference type="Gene3D" id="1.10.10.10">
    <property type="entry name" value="Winged helix-like DNA-binding domain superfamily/Winged helix DNA-binding domain"/>
    <property type="match status" value="1"/>
</dbReference>
<accession>A0ABV9ZIP2</accession>
<keyword evidence="2" id="KW-0804">Transcription</keyword>
<feature type="domain" description="ANTAR" evidence="3">
    <location>
        <begin position="181"/>
        <end position="242"/>
    </location>
</feature>
<dbReference type="Proteomes" id="UP001596175">
    <property type="component" value="Unassembled WGS sequence"/>
</dbReference>
<keyword evidence="5" id="KW-1185">Reference proteome</keyword>
<proteinExistence type="predicted"/>
<keyword evidence="1" id="KW-0805">Transcription regulation</keyword>
<reference evidence="5" key="1">
    <citation type="journal article" date="2019" name="Int. J. Syst. Evol. Microbiol.">
        <title>The Global Catalogue of Microorganisms (GCM) 10K type strain sequencing project: providing services to taxonomists for standard genome sequencing and annotation.</title>
        <authorList>
            <consortium name="The Broad Institute Genomics Platform"/>
            <consortium name="The Broad Institute Genome Sequencing Center for Infectious Disease"/>
            <person name="Wu L."/>
            <person name="Ma J."/>
        </authorList>
    </citation>
    <scope>NUCLEOTIDE SEQUENCE [LARGE SCALE GENOMIC DNA]</scope>
    <source>
        <strain evidence="5">XZYJ18</strain>
    </source>
</reference>
<dbReference type="SMART" id="SM01012">
    <property type="entry name" value="ANTAR"/>
    <property type="match status" value="1"/>
</dbReference>
<comment type="caution">
    <text evidence="4">The sequence shown here is derived from an EMBL/GenBank/DDBJ whole genome shotgun (WGS) entry which is preliminary data.</text>
</comment>
<dbReference type="RefSeq" id="WP_378022205.1">
    <property type="nucleotide sequence ID" value="NZ_JBHSKG010000009.1"/>
</dbReference>
<protein>
    <submittedName>
        <fullName evidence="4">GAF and ANTAR domain-containing protein</fullName>
    </submittedName>
</protein>
<evidence type="ECO:0000313" key="5">
    <source>
        <dbReference type="Proteomes" id="UP001596175"/>
    </source>
</evidence>
<sequence length="263" mass="27236">MTDDAGRGDASTDLTRLRDAVALALRGPDPVEAVRVVCRSAAAALPVDGAAISTIAGTRHRETLCASDDTAAELEELQFSLGEGPCFEAFDLGVPVLLPDLDSTAGARWPIYASRAVECSRARAVFVFPLVLGSLRVGALSTYCTAPAVLDAEAVAAGSELAQTAALVLLGVQDPAGTVARVQREASAGSLGARIVGHVQVHMAAGMVAEQLGVSPDAAFDRLRGHAFVENRLLVEVASDVLAHRLRLDRVPDGPSGDPGRQP</sequence>
<name>A0ABV9ZIP2_9PSEU</name>
<dbReference type="SUPFAM" id="SSF55781">
    <property type="entry name" value="GAF domain-like"/>
    <property type="match status" value="1"/>
</dbReference>
<evidence type="ECO:0000256" key="2">
    <source>
        <dbReference type="ARBA" id="ARBA00023163"/>
    </source>
</evidence>
<dbReference type="EMBL" id="JBHSKG010000009">
    <property type="protein sequence ID" value="MFC5140023.1"/>
    <property type="molecule type" value="Genomic_DNA"/>
</dbReference>
<dbReference type="InterPro" id="IPR005561">
    <property type="entry name" value="ANTAR"/>
</dbReference>
<dbReference type="InterPro" id="IPR029016">
    <property type="entry name" value="GAF-like_dom_sf"/>
</dbReference>
<dbReference type="InterPro" id="IPR003018">
    <property type="entry name" value="GAF"/>
</dbReference>
<organism evidence="4 5">
    <name type="scientific">Actinomycetospora rhizophila</name>
    <dbReference type="NCBI Taxonomy" id="1416876"/>
    <lineage>
        <taxon>Bacteria</taxon>
        <taxon>Bacillati</taxon>
        <taxon>Actinomycetota</taxon>
        <taxon>Actinomycetes</taxon>
        <taxon>Pseudonocardiales</taxon>
        <taxon>Pseudonocardiaceae</taxon>
        <taxon>Actinomycetospora</taxon>
    </lineage>
</organism>
<dbReference type="Gene3D" id="3.30.450.40">
    <property type="match status" value="1"/>
</dbReference>
<evidence type="ECO:0000259" key="3">
    <source>
        <dbReference type="PROSITE" id="PS50921"/>
    </source>
</evidence>
<dbReference type="PROSITE" id="PS50921">
    <property type="entry name" value="ANTAR"/>
    <property type="match status" value="1"/>
</dbReference>
<dbReference type="Pfam" id="PF03861">
    <property type="entry name" value="ANTAR"/>
    <property type="match status" value="1"/>
</dbReference>